<proteinExistence type="predicted"/>
<dbReference type="SUPFAM" id="SSF82185">
    <property type="entry name" value="Histone H3 K4-specific methyltransferase SET7/9 N-terminal domain"/>
    <property type="match status" value="1"/>
</dbReference>
<dbReference type="PANTHER" id="PTHR43215">
    <property type="entry name" value="RADIAL SPOKE HEAD 1 HOMOLOG"/>
    <property type="match status" value="1"/>
</dbReference>
<name>A0A381PZ93_9ZZZZ</name>
<dbReference type="EMBL" id="UINC01001145">
    <property type="protein sequence ID" value="SUZ72170.1"/>
    <property type="molecule type" value="Genomic_DNA"/>
</dbReference>
<dbReference type="Pfam" id="PF02493">
    <property type="entry name" value="MORN"/>
    <property type="match status" value="6"/>
</dbReference>
<sequence>MKNILVVLLISCFCLNLISCAAKTNSAGRGIFFFREVKGTWGWHPEGDEDTEGKYVGEIKRGKPHGQGTYTHYSGPRSSVNQLSLLIPGMSTSLIFGIILFQLLNRGNQDQLSARYEGSWKRGEKHGDGTYFFPNGDRYEGKWKRGKQHDDGTYFFPNGDRYEGKWEGGKKHGQGVYFFSDGDTFVGQWKDGKPHGKGMYTYPSGEKFVGEWKDGKKQLQGPLILSD</sequence>
<keyword evidence="1" id="KW-0677">Repeat</keyword>
<dbReference type="Gene3D" id="2.20.110.10">
    <property type="entry name" value="Histone H3 K4-specific methyltransferase SET7/9 N-terminal domain"/>
    <property type="match status" value="2"/>
</dbReference>
<reference evidence="3" key="1">
    <citation type="submission" date="2018-05" db="EMBL/GenBank/DDBJ databases">
        <authorList>
            <person name="Lanie J.A."/>
            <person name="Ng W.-L."/>
            <person name="Kazmierczak K.M."/>
            <person name="Andrzejewski T.M."/>
            <person name="Davidsen T.M."/>
            <person name="Wayne K.J."/>
            <person name="Tettelin H."/>
            <person name="Glass J.I."/>
            <person name="Rusch D."/>
            <person name="Podicherti R."/>
            <person name="Tsui H.-C.T."/>
            <person name="Winkler M.E."/>
        </authorList>
    </citation>
    <scope>NUCLEOTIDE SEQUENCE</scope>
</reference>
<evidence type="ECO:0000256" key="1">
    <source>
        <dbReference type="ARBA" id="ARBA00022737"/>
    </source>
</evidence>
<dbReference type="SMART" id="SM00698">
    <property type="entry name" value="MORN"/>
    <property type="match status" value="6"/>
</dbReference>
<protein>
    <recommendedName>
        <fullName evidence="4">Molecular chaperone Tir</fullName>
    </recommendedName>
</protein>
<organism evidence="3">
    <name type="scientific">marine metagenome</name>
    <dbReference type="NCBI Taxonomy" id="408172"/>
    <lineage>
        <taxon>unclassified sequences</taxon>
        <taxon>metagenomes</taxon>
        <taxon>ecological metagenomes</taxon>
    </lineage>
</organism>
<accession>A0A381PZ93</accession>
<dbReference type="FunFam" id="2.20.110.10:FF:000002">
    <property type="entry name" value="Phosphatidylinositol 4-phosphate 5-kinase 8"/>
    <property type="match status" value="2"/>
</dbReference>
<dbReference type="InterPro" id="IPR003409">
    <property type="entry name" value="MORN"/>
</dbReference>
<gene>
    <name evidence="3" type="ORF">METZ01_LOCUS25024</name>
</gene>
<dbReference type="PANTHER" id="PTHR43215:SF14">
    <property type="entry name" value="RADIAL SPOKE HEAD 1 HOMOLOG"/>
    <property type="match status" value="1"/>
</dbReference>
<evidence type="ECO:0000256" key="2">
    <source>
        <dbReference type="SAM" id="Phobius"/>
    </source>
</evidence>
<evidence type="ECO:0008006" key="4">
    <source>
        <dbReference type="Google" id="ProtNLM"/>
    </source>
</evidence>
<keyword evidence="2" id="KW-1133">Transmembrane helix</keyword>
<feature type="transmembrane region" description="Helical" evidence="2">
    <location>
        <begin position="83"/>
        <end position="104"/>
    </location>
</feature>
<evidence type="ECO:0000313" key="3">
    <source>
        <dbReference type="EMBL" id="SUZ72170.1"/>
    </source>
</evidence>
<dbReference type="AlphaFoldDB" id="A0A381PZ93"/>
<keyword evidence="2" id="KW-0472">Membrane</keyword>
<keyword evidence="2" id="KW-0812">Transmembrane</keyword>